<sequence length="424" mass="47987">MWWTTKKDSLAQAPTSVEANISDIGTSGILQRAENEDFKKYDALRISADNAFYGSKAIKYQIVGDSSLTNNSTNVSTPKITAKLPKITLPIFEGDFKSWSGFFDLFNTLIHENSQLSNVEKFQYLLTSLGKEPLSVIKGLPVTENNYTVAYTAIKNRYQNKRLLATYHYNEICQAGQVRKGTCTELRNLLNIFSENISALRVLQFPVTHWDFLLFNMLLQKLNVSIRTDFEVQNTVEIPTYSDLTHFLENKCKALESVQFTTSYNNEHYKDKSKQSYQSSSFSSNKKSSEIKTGYPAFMTTSNNNATPYQSNKGDKLKCVLCSSSHALYRCFSFLSKTPQDRLNFAKQHNLCTNCLLSSHSVRKYEPIQEYKLLTVTYGVSSAPYLALRTLQELANQGESHFPLAAKAIKKNIYIDDAICGAKI</sequence>
<dbReference type="KEGG" id="soy:115888438"/>
<dbReference type="PANTHER" id="PTHR47331">
    <property type="entry name" value="PHD-TYPE DOMAIN-CONTAINING PROTEIN"/>
    <property type="match status" value="1"/>
</dbReference>
<dbReference type="GeneID" id="115888438"/>
<protein>
    <submittedName>
        <fullName evidence="2">Uncharacterized protein LOC115888438</fullName>
    </submittedName>
</protein>
<dbReference type="InParanoid" id="A0A6J2YL74"/>
<dbReference type="AlphaFoldDB" id="A0A6J2YL74"/>
<dbReference type="Pfam" id="PF03564">
    <property type="entry name" value="DUF1759"/>
    <property type="match status" value="1"/>
</dbReference>
<dbReference type="InterPro" id="IPR005312">
    <property type="entry name" value="DUF1759"/>
</dbReference>
<dbReference type="RefSeq" id="XP_030764041.1">
    <property type="nucleotide sequence ID" value="XM_030908181.1"/>
</dbReference>
<dbReference type="Proteomes" id="UP000504635">
    <property type="component" value="Unplaced"/>
</dbReference>
<evidence type="ECO:0000313" key="1">
    <source>
        <dbReference type="Proteomes" id="UP000504635"/>
    </source>
</evidence>
<reference evidence="2" key="1">
    <citation type="submission" date="2025-08" db="UniProtKB">
        <authorList>
            <consortium name="RefSeq"/>
        </authorList>
    </citation>
    <scope>IDENTIFICATION</scope>
    <source>
        <tissue evidence="2">Gonads</tissue>
    </source>
</reference>
<accession>A0A6J2YL74</accession>
<organism evidence="1 2">
    <name type="scientific">Sitophilus oryzae</name>
    <name type="common">Rice weevil</name>
    <name type="synonym">Curculio oryzae</name>
    <dbReference type="NCBI Taxonomy" id="7048"/>
    <lineage>
        <taxon>Eukaryota</taxon>
        <taxon>Metazoa</taxon>
        <taxon>Ecdysozoa</taxon>
        <taxon>Arthropoda</taxon>
        <taxon>Hexapoda</taxon>
        <taxon>Insecta</taxon>
        <taxon>Pterygota</taxon>
        <taxon>Neoptera</taxon>
        <taxon>Endopterygota</taxon>
        <taxon>Coleoptera</taxon>
        <taxon>Polyphaga</taxon>
        <taxon>Cucujiformia</taxon>
        <taxon>Curculionidae</taxon>
        <taxon>Dryophthorinae</taxon>
        <taxon>Sitophilus</taxon>
    </lineage>
</organism>
<name>A0A6J2YL74_SITOR</name>
<proteinExistence type="predicted"/>
<gene>
    <name evidence="2" type="primary">LOC115888438</name>
</gene>
<keyword evidence="1" id="KW-1185">Reference proteome</keyword>
<evidence type="ECO:0000313" key="2">
    <source>
        <dbReference type="RefSeq" id="XP_030764041.1"/>
    </source>
</evidence>
<dbReference type="OrthoDB" id="6783326at2759"/>